<organism evidence="3 4">
    <name type="scientific">Dacryopinax primogenitus (strain DJM 731)</name>
    <name type="common">Brown rot fungus</name>
    <dbReference type="NCBI Taxonomy" id="1858805"/>
    <lineage>
        <taxon>Eukaryota</taxon>
        <taxon>Fungi</taxon>
        <taxon>Dikarya</taxon>
        <taxon>Basidiomycota</taxon>
        <taxon>Agaricomycotina</taxon>
        <taxon>Dacrymycetes</taxon>
        <taxon>Dacrymycetales</taxon>
        <taxon>Dacrymycetaceae</taxon>
        <taxon>Dacryopinax</taxon>
    </lineage>
</organism>
<dbReference type="SMART" id="SM00213">
    <property type="entry name" value="UBQ"/>
    <property type="match status" value="1"/>
</dbReference>
<dbReference type="PROSITE" id="PS50053">
    <property type="entry name" value="UBIQUITIN_2"/>
    <property type="match status" value="1"/>
</dbReference>
<dbReference type="OrthoDB" id="428577at2759"/>
<dbReference type="PANTHER" id="PTHR10677">
    <property type="entry name" value="UBIQUILIN"/>
    <property type="match status" value="1"/>
</dbReference>
<name>M5FWW2_DACPD</name>
<dbReference type="Gene3D" id="3.10.20.90">
    <property type="entry name" value="Phosphatidylinositol 3-kinase Catalytic Subunit, Chain A, domain 1"/>
    <property type="match status" value="1"/>
</dbReference>
<dbReference type="InterPro" id="IPR000626">
    <property type="entry name" value="Ubiquitin-like_dom"/>
</dbReference>
<evidence type="ECO:0000313" key="4">
    <source>
        <dbReference type="Proteomes" id="UP000030653"/>
    </source>
</evidence>
<dbReference type="EMBL" id="JH795862">
    <property type="protein sequence ID" value="EJU02471.1"/>
    <property type="molecule type" value="Genomic_DNA"/>
</dbReference>
<evidence type="ECO:0000259" key="2">
    <source>
        <dbReference type="PROSITE" id="PS50053"/>
    </source>
</evidence>
<evidence type="ECO:0000313" key="3">
    <source>
        <dbReference type="EMBL" id="EJU02471.1"/>
    </source>
</evidence>
<dbReference type="GO" id="GO:0031593">
    <property type="term" value="F:polyubiquitin modification-dependent protein binding"/>
    <property type="evidence" value="ECO:0007669"/>
    <property type="project" value="TreeGrafter"/>
</dbReference>
<sequence length="289" mass="31263">MSRSQDEKSFISQHLAALSHLRTAYPPDYVPPLEDLPRRPPIIPIDALPPPEKHSSNSESETITITIKSFKPALSFSVSLSPLDPISQLKHQLALHPRAPPTDAQRLLLKGKALVDARLVKEYDITEGSTVMLMVKPGYEWTQAKPDDNPMEIDTPPPPPGRSSTLSPGNQPIPTLTLSTEIPSRPPTPSGPTPPPQLHTVPINTDILTASIPSTSPDAGTPAKYHQTISSKSFWTRLYGFLRLQFEEEEDAAAALDQFLLASKGSLTAGEIARVREAVGVVGMGGKGL</sequence>
<feature type="compositionally biased region" description="Pro residues" evidence="1">
    <location>
        <begin position="184"/>
        <end position="197"/>
    </location>
</feature>
<dbReference type="Pfam" id="PF00240">
    <property type="entry name" value="ubiquitin"/>
    <property type="match status" value="1"/>
</dbReference>
<dbReference type="STRING" id="1858805.M5FWW2"/>
<feature type="region of interest" description="Disordered" evidence="1">
    <location>
        <begin position="143"/>
        <end position="201"/>
    </location>
</feature>
<dbReference type="RefSeq" id="XP_040629365.1">
    <property type="nucleotide sequence ID" value="XM_040777241.1"/>
</dbReference>
<evidence type="ECO:0000256" key="1">
    <source>
        <dbReference type="SAM" id="MobiDB-lite"/>
    </source>
</evidence>
<dbReference type="GeneID" id="63692303"/>
<dbReference type="AlphaFoldDB" id="M5FWW2"/>
<keyword evidence="4" id="KW-1185">Reference proteome</keyword>
<dbReference type="HOGENOM" id="CLU_043701_0_0_1"/>
<dbReference type="GO" id="GO:0006511">
    <property type="term" value="P:ubiquitin-dependent protein catabolic process"/>
    <property type="evidence" value="ECO:0007669"/>
    <property type="project" value="TreeGrafter"/>
</dbReference>
<feature type="domain" description="Ubiquitin-like" evidence="2">
    <location>
        <begin position="63"/>
        <end position="136"/>
    </location>
</feature>
<feature type="compositionally biased region" description="Polar residues" evidence="1">
    <location>
        <begin position="162"/>
        <end position="182"/>
    </location>
</feature>
<gene>
    <name evidence="3" type="ORF">DACRYDRAFT_94755</name>
</gene>
<dbReference type="InterPro" id="IPR029071">
    <property type="entry name" value="Ubiquitin-like_domsf"/>
</dbReference>
<dbReference type="InterPro" id="IPR015496">
    <property type="entry name" value="Ubiquilin"/>
</dbReference>
<dbReference type="SUPFAM" id="SSF54236">
    <property type="entry name" value="Ubiquitin-like"/>
    <property type="match status" value="1"/>
</dbReference>
<dbReference type="Proteomes" id="UP000030653">
    <property type="component" value="Unassembled WGS sequence"/>
</dbReference>
<accession>M5FWW2</accession>
<reference evidence="3 4" key="1">
    <citation type="journal article" date="2012" name="Science">
        <title>The Paleozoic origin of enzymatic lignin decomposition reconstructed from 31 fungal genomes.</title>
        <authorList>
            <person name="Floudas D."/>
            <person name="Binder M."/>
            <person name="Riley R."/>
            <person name="Barry K."/>
            <person name="Blanchette R.A."/>
            <person name="Henrissat B."/>
            <person name="Martinez A.T."/>
            <person name="Otillar R."/>
            <person name="Spatafora J.W."/>
            <person name="Yadav J.S."/>
            <person name="Aerts A."/>
            <person name="Benoit I."/>
            <person name="Boyd A."/>
            <person name="Carlson A."/>
            <person name="Copeland A."/>
            <person name="Coutinho P.M."/>
            <person name="de Vries R.P."/>
            <person name="Ferreira P."/>
            <person name="Findley K."/>
            <person name="Foster B."/>
            <person name="Gaskell J."/>
            <person name="Glotzer D."/>
            <person name="Gorecki P."/>
            <person name="Heitman J."/>
            <person name="Hesse C."/>
            <person name="Hori C."/>
            <person name="Igarashi K."/>
            <person name="Jurgens J.A."/>
            <person name="Kallen N."/>
            <person name="Kersten P."/>
            <person name="Kohler A."/>
            <person name="Kuees U."/>
            <person name="Kumar T.K.A."/>
            <person name="Kuo A."/>
            <person name="LaButti K."/>
            <person name="Larrondo L.F."/>
            <person name="Lindquist E."/>
            <person name="Ling A."/>
            <person name="Lombard V."/>
            <person name="Lucas S."/>
            <person name="Lundell T."/>
            <person name="Martin R."/>
            <person name="McLaughlin D.J."/>
            <person name="Morgenstern I."/>
            <person name="Morin E."/>
            <person name="Murat C."/>
            <person name="Nagy L.G."/>
            <person name="Nolan M."/>
            <person name="Ohm R.A."/>
            <person name="Patyshakuliyeva A."/>
            <person name="Rokas A."/>
            <person name="Ruiz-Duenas F.J."/>
            <person name="Sabat G."/>
            <person name="Salamov A."/>
            <person name="Samejima M."/>
            <person name="Schmutz J."/>
            <person name="Slot J.C."/>
            <person name="St John F."/>
            <person name="Stenlid J."/>
            <person name="Sun H."/>
            <person name="Sun S."/>
            <person name="Syed K."/>
            <person name="Tsang A."/>
            <person name="Wiebenga A."/>
            <person name="Young D."/>
            <person name="Pisabarro A."/>
            <person name="Eastwood D.C."/>
            <person name="Martin F."/>
            <person name="Cullen D."/>
            <person name="Grigoriev I.V."/>
            <person name="Hibbett D.S."/>
        </authorList>
    </citation>
    <scope>NUCLEOTIDE SEQUENCE [LARGE SCALE GENOMIC DNA]</scope>
    <source>
        <strain evidence="3 4">DJM-731 SS1</strain>
    </source>
</reference>
<dbReference type="GO" id="GO:0005829">
    <property type="term" value="C:cytosol"/>
    <property type="evidence" value="ECO:0007669"/>
    <property type="project" value="TreeGrafter"/>
</dbReference>
<proteinExistence type="predicted"/>
<dbReference type="OMA" id="KPGFDWD"/>
<dbReference type="PANTHER" id="PTHR10677:SF3">
    <property type="entry name" value="FI07626P-RELATED"/>
    <property type="match status" value="1"/>
</dbReference>
<protein>
    <recommendedName>
        <fullName evidence="2">Ubiquitin-like domain-containing protein</fullName>
    </recommendedName>
</protein>